<organism evidence="8 9">
    <name type="scientific">Agrilus planipennis</name>
    <name type="common">Emerald ash borer</name>
    <name type="synonym">Agrilus marcopoli</name>
    <dbReference type="NCBI Taxonomy" id="224129"/>
    <lineage>
        <taxon>Eukaryota</taxon>
        <taxon>Metazoa</taxon>
        <taxon>Ecdysozoa</taxon>
        <taxon>Arthropoda</taxon>
        <taxon>Hexapoda</taxon>
        <taxon>Insecta</taxon>
        <taxon>Pterygota</taxon>
        <taxon>Neoptera</taxon>
        <taxon>Endopterygota</taxon>
        <taxon>Coleoptera</taxon>
        <taxon>Polyphaga</taxon>
        <taxon>Elateriformia</taxon>
        <taxon>Buprestoidea</taxon>
        <taxon>Buprestidae</taxon>
        <taxon>Agrilinae</taxon>
        <taxon>Agrilus</taxon>
    </lineage>
</organism>
<dbReference type="Proteomes" id="UP000192223">
    <property type="component" value="Unplaced"/>
</dbReference>
<dbReference type="GO" id="GO:0000981">
    <property type="term" value="F:DNA-binding transcription factor activity, RNA polymerase II-specific"/>
    <property type="evidence" value="ECO:0007669"/>
    <property type="project" value="TreeGrafter"/>
</dbReference>
<dbReference type="SUPFAM" id="SSF144074">
    <property type="entry name" value="E2F-DP heterodimerization region"/>
    <property type="match status" value="1"/>
</dbReference>
<dbReference type="PANTHER" id="PTHR12081">
    <property type="entry name" value="TRANSCRIPTION FACTOR E2F"/>
    <property type="match status" value="1"/>
</dbReference>
<sequence length="214" mass="24634">MAEIQHSRFEKSLGLLTTKFVNLLQKSNGGVLDLKVAADLLAVRQKRRIYDITNVLEGIGLIEKKSKNSIQWKPFAYREAIPGCNSQEFTDKVAHLKKELHKLEEYENMLDRHKMWIEQSIKNITEDIDTQRYLFVTERDFAKLYDQEKTVLVINTPLNTSVQVQDSKLENNYELKIKSSSVPITANLKADSSNEEESSSRKRKRSTDTGQNKG</sequence>
<dbReference type="AlphaFoldDB" id="A0A7F5R8U0"/>
<dbReference type="InParanoid" id="A0A7F5R8U0"/>
<dbReference type="InterPro" id="IPR032198">
    <property type="entry name" value="E2F_CC-MB"/>
</dbReference>
<dbReference type="Gene3D" id="1.10.10.10">
    <property type="entry name" value="Winged helix-like DNA-binding domain superfamily/Winged helix DNA-binding domain"/>
    <property type="match status" value="1"/>
</dbReference>
<dbReference type="InterPro" id="IPR037241">
    <property type="entry name" value="E2F-DP_heterodim"/>
</dbReference>
<dbReference type="GO" id="GO:0090575">
    <property type="term" value="C:RNA polymerase II transcription regulator complex"/>
    <property type="evidence" value="ECO:0007669"/>
    <property type="project" value="TreeGrafter"/>
</dbReference>
<dbReference type="SMART" id="SM01372">
    <property type="entry name" value="E2F_TDP"/>
    <property type="match status" value="1"/>
</dbReference>
<dbReference type="InterPro" id="IPR003316">
    <property type="entry name" value="E2F_WHTH_DNA-bd_dom"/>
</dbReference>
<evidence type="ECO:0000313" key="9">
    <source>
        <dbReference type="RefSeq" id="XP_025832375.1"/>
    </source>
</evidence>
<protein>
    <submittedName>
        <fullName evidence="9">Transcription factor E2F4</fullName>
    </submittedName>
</protein>
<dbReference type="Pfam" id="PF16421">
    <property type="entry name" value="E2F_CC-MB"/>
    <property type="match status" value="1"/>
</dbReference>
<keyword evidence="8" id="KW-1185">Reference proteome</keyword>
<keyword evidence="5" id="KW-0539">Nucleus</keyword>
<keyword evidence="3 5" id="KW-0238">DNA-binding</keyword>
<proteinExistence type="inferred from homology"/>
<dbReference type="InterPro" id="IPR036390">
    <property type="entry name" value="WH_DNA-bd_sf"/>
</dbReference>
<evidence type="ECO:0000313" key="8">
    <source>
        <dbReference type="Proteomes" id="UP000192223"/>
    </source>
</evidence>
<evidence type="ECO:0000256" key="1">
    <source>
        <dbReference type="ARBA" id="ARBA00010940"/>
    </source>
</evidence>
<dbReference type="Pfam" id="PF02319">
    <property type="entry name" value="WHD_E2F_TDP"/>
    <property type="match status" value="1"/>
</dbReference>
<evidence type="ECO:0000256" key="6">
    <source>
        <dbReference type="SAM" id="MobiDB-lite"/>
    </source>
</evidence>
<keyword evidence="2 5" id="KW-0805">Transcription regulation</keyword>
<dbReference type="SUPFAM" id="SSF46785">
    <property type="entry name" value="Winged helix' DNA-binding domain"/>
    <property type="match status" value="1"/>
</dbReference>
<dbReference type="GO" id="GO:0000978">
    <property type="term" value="F:RNA polymerase II cis-regulatory region sequence-specific DNA binding"/>
    <property type="evidence" value="ECO:0007669"/>
    <property type="project" value="InterPro"/>
</dbReference>
<dbReference type="InterPro" id="IPR036388">
    <property type="entry name" value="WH-like_DNA-bd_sf"/>
</dbReference>
<feature type="region of interest" description="Disordered" evidence="6">
    <location>
        <begin position="184"/>
        <end position="214"/>
    </location>
</feature>
<dbReference type="OrthoDB" id="1743261at2759"/>
<comment type="similarity">
    <text evidence="1 5">Belongs to the E2F/DP family.</text>
</comment>
<dbReference type="KEGG" id="apln:108738420"/>
<evidence type="ECO:0000256" key="2">
    <source>
        <dbReference type="ARBA" id="ARBA00023015"/>
    </source>
</evidence>
<gene>
    <name evidence="9" type="primary">LOC108738420</name>
</gene>
<dbReference type="Gene3D" id="6.10.250.540">
    <property type="match status" value="1"/>
</dbReference>
<dbReference type="GO" id="GO:0046983">
    <property type="term" value="F:protein dimerization activity"/>
    <property type="evidence" value="ECO:0007669"/>
    <property type="project" value="InterPro"/>
</dbReference>
<comment type="subcellular location">
    <subcellularLocation>
        <location evidence="5">Nucleus</location>
    </subcellularLocation>
</comment>
<dbReference type="GeneID" id="108738420"/>
<reference evidence="9" key="1">
    <citation type="submission" date="2025-08" db="UniProtKB">
        <authorList>
            <consortium name="RefSeq"/>
        </authorList>
    </citation>
    <scope>IDENTIFICATION</scope>
    <source>
        <tissue evidence="9">Entire body</tissue>
    </source>
</reference>
<accession>A0A7F5R8U0</accession>
<dbReference type="InterPro" id="IPR015633">
    <property type="entry name" value="E2F"/>
</dbReference>
<evidence type="ECO:0000256" key="4">
    <source>
        <dbReference type="ARBA" id="ARBA00023163"/>
    </source>
</evidence>
<evidence type="ECO:0000259" key="7">
    <source>
        <dbReference type="SMART" id="SM01372"/>
    </source>
</evidence>
<name>A0A7F5R8U0_AGRPL</name>
<dbReference type="FunFam" id="1.10.10.10:FF:000008">
    <property type="entry name" value="E2F transcription factor 1"/>
    <property type="match status" value="1"/>
</dbReference>
<dbReference type="RefSeq" id="XP_025832375.1">
    <property type="nucleotide sequence ID" value="XM_025976590.1"/>
</dbReference>
<evidence type="ECO:0000256" key="5">
    <source>
        <dbReference type="RuleBase" id="RU003796"/>
    </source>
</evidence>
<keyword evidence="4 5" id="KW-0804">Transcription</keyword>
<dbReference type="PANTHER" id="PTHR12081:SF18">
    <property type="entry name" value="TRANSCRIPTION FACTOR E2F2-RELATED"/>
    <property type="match status" value="1"/>
</dbReference>
<evidence type="ECO:0000256" key="3">
    <source>
        <dbReference type="ARBA" id="ARBA00023125"/>
    </source>
</evidence>
<feature type="domain" description="E2F/DP family winged-helix DNA-binding" evidence="7">
    <location>
        <begin position="8"/>
        <end position="74"/>
    </location>
</feature>